<accession>A0A1G9BRX0</accession>
<evidence type="ECO:0000313" key="3">
    <source>
        <dbReference type="Proteomes" id="UP000242700"/>
    </source>
</evidence>
<dbReference type="OrthoDB" id="9812611at2"/>
<dbReference type="EMBL" id="FNFI01000008">
    <property type="protein sequence ID" value="SDK42133.1"/>
    <property type="molecule type" value="Genomic_DNA"/>
</dbReference>
<name>A0A1G9BRX0_9STAP</name>
<protein>
    <submittedName>
        <fullName evidence="2">ORF6C domain-containing protein</fullName>
    </submittedName>
</protein>
<sequence length="234" mass="26862">MSRLQIFNFENKDVRTLLIDETPFFVGKDVADLLGYKRADNAIRAHVDTEDKLVHRISASGQTRHMSVINESGVYSLIFRSDLPAAKRFKRWVTNEVLPKIRQTGSYVTPKDPMAILRLQFEALEHTNKRVETIVEDVEYLKNDVTLGAGEYDYISRKVQRKVSQTIEVLGYANHKDVKRQLYKDINSGLNAVCGIQTRTQLKQKHFDKALEYLNLWEPASATKYIVSGIQEEA</sequence>
<evidence type="ECO:0000313" key="2">
    <source>
        <dbReference type="EMBL" id="SDK42133.1"/>
    </source>
</evidence>
<dbReference type="PANTHER" id="PTHR36180:SF2">
    <property type="entry name" value="BRO FAMILY PROTEIN"/>
    <property type="match status" value="1"/>
</dbReference>
<dbReference type="STRING" id="586411.SAMN05216187_10892"/>
<dbReference type="Pfam" id="PF10552">
    <property type="entry name" value="ORF6C"/>
    <property type="match status" value="1"/>
</dbReference>
<dbReference type="PROSITE" id="PS51750">
    <property type="entry name" value="BRO_N"/>
    <property type="match status" value="1"/>
</dbReference>
<dbReference type="AlphaFoldDB" id="A0A1G9BRX0"/>
<evidence type="ECO:0000259" key="1">
    <source>
        <dbReference type="PROSITE" id="PS51750"/>
    </source>
</evidence>
<dbReference type="InterPro" id="IPR003497">
    <property type="entry name" value="BRO_N_domain"/>
</dbReference>
<gene>
    <name evidence="2" type="ORF">SAMN05216187_10892</name>
</gene>
<dbReference type="RefSeq" id="WP_092598448.1">
    <property type="nucleotide sequence ID" value="NZ_FNFI01000008.1"/>
</dbReference>
<dbReference type="Proteomes" id="UP000242700">
    <property type="component" value="Unassembled WGS sequence"/>
</dbReference>
<dbReference type="InterPro" id="IPR018878">
    <property type="entry name" value="ORF6C_dom"/>
</dbReference>
<reference evidence="3" key="1">
    <citation type="submission" date="2016-10" db="EMBL/GenBank/DDBJ databases">
        <authorList>
            <person name="Varghese N."/>
            <person name="Submissions S."/>
        </authorList>
    </citation>
    <scope>NUCLEOTIDE SEQUENCE [LARGE SCALE GENOMIC DNA]</scope>
    <source>
        <strain evidence="3">CGMCC 1.8911</strain>
    </source>
</reference>
<proteinExistence type="predicted"/>
<dbReference type="SMART" id="SM01040">
    <property type="entry name" value="Bro-N"/>
    <property type="match status" value="1"/>
</dbReference>
<dbReference type="Pfam" id="PF02498">
    <property type="entry name" value="Bro-N"/>
    <property type="match status" value="1"/>
</dbReference>
<dbReference type="PANTHER" id="PTHR36180">
    <property type="entry name" value="DNA-BINDING PROTEIN-RELATED-RELATED"/>
    <property type="match status" value="1"/>
</dbReference>
<feature type="domain" description="Bro-N" evidence="1">
    <location>
        <begin position="1"/>
        <end position="105"/>
    </location>
</feature>
<organism evidence="2 3">
    <name type="scientific">Jeotgalicoccus aerolatus</name>
    <dbReference type="NCBI Taxonomy" id="709510"/>
    <lineage>
        <taxon>Bacteria</taxon>
        <taxon>Bacillati</taxon>
        <taxon>Bacillota</taxon>
        <taxon>Bacilli</taxon>
        <taxon>Bacillales</taxon>
        <taxon>Staphylococcaceae</taxon>
        <taxon>Jeotgalicoccus</taxon>
    </lineage>
</organism>